<feature type="signal peptide" evidence="1">
    <location>
        <begin position="1"/>
        <end position="20"/>
    </location>
</feature>
<keyword evidence="1" id="KW-0732">Signal</keyword>
<evidence type="ECO:0008006" key="4">
    <source>
        <dbReference type="Google" id="ProtNLM"/>
    </source>
</evidence>
<comment type="caution">
    <text evidence="2">The sequence shown here is derived from an EMBL/GenBank/DDBJ whole genome shotgun (WGS) entry which is preliminary data.</text>
</comment>
<reference evidence="2 3" key="1">
    <citation type="submission" date="2019-11" db="EMBL/GenBank/DDBJ databases">
        <title>Type strains purchased from KCTC, JCM and DSMZ.</title>
        <authorList>
            <person name="Lu H."/>
        </authorList>
    </citation>
    <scope>NUCLEOTIDE SEQUENCE [LARGE SCALE GENOMIC DNA]</scope>
    <source>
        <strain evidence="2 3">KCTC 42409</strain>
    </source>
</reference>
<feature type="chain" id="PRO_5026718488" description="DUF3466 family protein" evidence="1">
    <location>
        <begin position="21"/>
        <end position="376"/>
    </location>
</feature>
<dbReference type="RefSeq" id="WP_155438789.1">
    <property type="nucleotide sequence ID" value="NZ_WNLA01000004.1"/>
</dbReference>
<name>A0A6L6PY81_9BURK</name>
<evidence type="ECO:0000313" key="2">
    <source>
        <dbReference type="EMBL" id="MTW02425.1"/>
    </source>
</evidence>
<protein>
    <recommendedName>
        <fullName evidence="4">DUF3466 family protein</fullName>
    </recommendedName>
</protein>
<sequence length="376" mass="39304">MNFRACWLLALVLPALNIQAAQRYTITPTGASGTAYAGLSINQAGDIAGNAFIFSEGVLTNLGSLTGNYVEVGGINDSRMVTGTVYSGFGHAEPFIYKNGATTTLGALGQQTGYGYAINNRGMVAGMIDTSPFDYPNQYAFGFIYANGVMQGLPTLGGRRSSANDINDAGVAVGMSDTSELGKASAVRYENGTITALDTLPGSPVSGANAVNDRKDAVGYSLVQINGGYHDRSVIFSGGAVADIGLLGSPFNDSVGYDINNWGEVVGTERRQTGGSTGYLFTDGHLLDLNTLVEGPGNWSITGARGINDRHQIAAWGCNGSGCQALLLTPAAIPEPQAWLMVLAGLALLRANSLRRLICPSTMPRGAMKFRPQPLL</sequence>
<dbReference type="Proteomes" id="UP000484015">
    <property type="component" value="Unassembled WGS sequence"/>
</dbReference>
<evidence type="ECO:0000313" key="3">
    <source>
        <dbReference type="Proteomes" id="UP000484015"/>
    </source>
</evidence>
<accession>A0A6L6PY81</accession>
<dbReference type="OrthoDB" id="8558647at2"/>
<keyword evidence="3" id="KW-1185">Reference proteome</keyword>
<proteinExistence type="predicted"/>
<organism evidence="2 3">
    <name type="scientific">Pseudoduganella ginsengisoli</name>
    <dbReference type="NCBI Taxonomy" id="1462440"/>
    <lineage>
        <taxon>Bacteria</taxon>
        <taxon>Pseudomonadati</taxon>
        <taxon>Pseudomonadota</taxon>
        <taxon>Betaproteobacteria</taxon>
        <taxon>Burkholderiales</taxon>
        <taxon>Oxalobacteraceae</taxon>
        <taxon>Telluria group</taxon>
        <taxon>Pseudoduganella</taxon>
    </lineage>
</organism>
<evidence type="ECO:0000256" key="1">
    <source>
        <dbReference type="SAM" id="SignalP"/>
    </source>
</evidence>
<gene>
    <name evidence="2" type="ORF">GM668_10065</name>
</gene>
<dbReference type="AlphaFoldDB" id="A0A6L6PY81"/>
<dbReference type="EMBL" id="WNLA01000004">
    <property type="protein sequence ID" value="MTW02425.1"/>
    <property type="molecule type" value="Genomic_DNA"/>
</dbReference>